<accession>A0A5J4RWF6</accession>
<gene>
    <name evidence="1" type="ORF">EZS28_052745</name>
</gene>
<dbReference type="EMBL" id="SNRW01041340">
    <property type="protein sequence ID" value="KAA6337928.1"/>
    <property type="molecule type" value="Genomic_DNA"/>
</dbReference>
<comment type="caution">
    <text evidence="1">The sequence shown here is derived from an EMBL/GenBank/DDBJ whole genome shotgun (WGS) entry which is preliminary data.</text>
</comment>
<protein>
    <submittedName>
        <fullName evidence="1">Uncharacterized protein</fullName>
    </submittedName>
</protein>
<dbReference type="Proteomes" id="UP000324800">
    <property type="component" value="Unassembled WGS sequence"/>
</dbReference>
<dbReference type="AlphaFoldDB" id="A0A5J4RWF6"/>
<evidence type="ECO:0000313" key="2">
    <source>
        <dbReference type="Proteomes" id="UP000324800"/>
    </source>
</evidence>
<reference evidence="1 2" key="1">
    <citation type="submission" date="2019-03" db="EMBL/GenBank/DDBJ databases">
        <title>Single cell metagenomics reveals metabolic interactions within the superorganism composed of flagellate Streblomastix strix and complex community of Bacteroidetes bacteria on its surface.</title>
        <authorList>
            <person name="Treitli S.C."/>
            <person name="Kolisko M."/>
            <person name="Husnik F."/>
            <person name="Keeling P."/>
            <person name="Hampl V."/>
        </authorList>
    </citation>
    <scope>NUCLEOTIDE SEQUENCE [LARGE SCALE GENOMIC DNA]</scope>
    <source>
        <strain evidence="1">ST1C</strain>
    </source>
</reference>
<proteinExistence type="predicted"/>
<name>A0A5J4RWF6_9EUKA</name>
<evidence type="ECO:0000313" key="1">
    <source>
        <dbReference type="EMBL" id="KAA6337928.1"/>
    </source>
</evidence>
<sequence length="76" mass="8606">QGVITKLIEILIKQEGDINPRKIAVILAILFKAMELPQGIDRLVIQILKDGYHLKELAYLAETKDGEFEEIDTSQN</sequence>
<feature type="non-terminal residue" evidence="1">
    <location>
        <position position="1"/>
    </location>
</feature>
<organism evidence="1 2">
    <name type="scientific">Streblomastix strix</name>
    <dbReference type="NCBI Taxonomy" id="222440"/>
    <lineage>
        <taxon>Eukaryota</taxon>
        <taxon>Metamonada</taxon>
        <taxon>Preaxostyla</taxon>
        <taxon>Oxymonadida</taxon>
        <taxon>Streblomastigidae</taxon>
        <taxon>Streblomastix</taxon>
    </lineage>
</organism>